<organism evidence="6 7">
    <name type="scientific">Caballeronia novacaledonica</name>
    <dbReference type="NCBI Taxonomy" id="1544861"/>
    <lineage>
        <taxon>Bacteria</taxon>
        <taxon>Pseudomonadati</taxon>
        <taxon>Pseudomonadota</taxon>
        <taxon>Betaproteobacteria</taxon>
        <taxon>Burkholderiales</taxon>
        <taxon>Burkholderiaceae</taxon>
        <taxon>Caballeronia</taxon>
    </lineage>
</organism>
<comment type="caution">
    <text evidence="6">The sequence shown here is derived from an EMBL/GenBank/DDBJ whole genome shotgun (WGS) entry which is preliminary data.</text>
</comment>
<dbReference type="SUPFAM" id="SSF49503">
    <property type="entry name" value="Cupredoxins"/>
    <property type="match status" value="1"/>
</dbReference>
<keyword evidence="4" id="KW-0186">Copper</keyword>
<keyword evidence="2" id="KW-0479">Metal-binding</keyword>
<keyword evidence="3" id="KW-0574">Periplasm</keyword>
<gene>
    <name evidence="6" type="ORF">CBA19CS42_21685</name>
</gene>
<dbReference type="EMBL" id="BPUS01000009">
    <property type="protein sequence ID" value="GJH27175.1"/>
    <property type="molecule type" value="Genomic_DNA"/>
</dbReference>
<dbReference type="AlphaFoldDB" id="A0AA37IC70"/>
<protein>
    <submittedName>
        <fullName evidence="6">Cupredoxin family copper-binding protein</fullName>
    </submittedName>
</protein>
<evidence type="ECO:0000256" key="2">
    <source>
        <dbReference type="ARBA" id="ARBA00022723"/>
    </source>
</evidence>
<evidence type="ECO:0000313" key="6">
    <source>
        <dbReference type="EMBL" id="GJH27175.1"/>
    </source>
</evidence>
<accession>A0AA37IC70</accession>
<dbReference type="GO" id="GO:0042597">
    <property type="term" value="C:periplasmic space"/>
    <property type="evidence" value="ECO:0007669"/>
    <property type="project" value="UniProtKB-SubCell"/>
</dbReference>
<evidence type="ECO:0000313" key="7">
    <source>
        <dbReference type="Proteomes" id="UP001055111"/>
    </source>
</evidence>
<evidence type="ECO:0000259" key="5">
    <source>
        <dbReference type="Pfam" id="PF00127"/>
    </source>
</evidence>
<dbReference type="InterPro" id="IPR035668">
    <property type="entry name" value="Amicyanin"/>
</dbReference>
<dbReference type="Proteomes" id="UP001055111">
    <property type="component" value="Unassembled WGS sequence"/>
</dbReference>
<dbReference type="GO" id="GO:0005507">
    <property type="term" value="F:copper ion binding"/>
    <property type="evidence" value="ECO:0007669"/>
    <property type="project" value="InterPro"/>
</dbReference>
<dbReference type="GO" id="GO:0009055">
    <property type="term" value="F:electron transfer activity"/>
    <property type="evidence" value="ECO:0007669"/>
    <property type="project" value="InterPro"/>
</dbReference>
<comment type="subcellular location">
    <subcellularLocation>
        <location evidence="1">Periplasm</location>
    </subcellularLocation>
</comment>
<dbReference type="RefSeq" id="WP_238213863.1">
    <property type="nucleotide sequence ID" value="NZ_BPUS01000009.1"/>
</dbReference>
<dbReference type="PANTHER" id="PTHR36507">
    <property type="entry name" value="BLL1555 PROTEIN"/>
    <property type="match status" value="1"/>
</dbReference>
<dbReference type="CDD" id="cd13921">
    <property type="entry name" value="Amicyanin"/>
    <property type="match status" value="1"/>
</dbReference>
<evidence type="ECO:0000256" key="3">
    <source>
        <dbReference type="ARBA" id="ARBA00022764"/>
    </source>
</evidence>
<proteinExistence type="predicted"/>
<dbReference type="Gene3D" id="2.60.40.420">
    <property type="entry name" value="Cupredoxins - blue copper proteins"/>
    <property type="match status" value="1"/>
</dbReference>
<name>A0AA37IC70_9BURK</name>
<evidence type="ECO:0000256" key="4">
    <source>
        <dbReference type="ARBA" id="ARBA00023008"/>
    </source>
</evidence>
<sequence length="137" mass="14609">MNAAMIASYVSPANLRPLAGKFLRKAAFALVVKGVISAAIPSACAQEPAQQVAAANMPTISIDNFAFSQPALTVPVGTKVTWVNHDDMLHTVADEGKSFKSDPLDSGESFSHVFDKPGTYKYFCSLHPHMTGTIVVQ</sequence>
<feature type="domain" description="Blue (type 1) copper" evidence="5">
    <location>
        <begin position="60"/>
        <end position="137"/>
    </location>
</feature>
<dbReference type="PANTHER" id="PTHR36507:SF1">
    <property type="entry name" value="BLL1555 PROTEIN"/>
    <property type="match status" value="1"/>
</dbReference>
<dbReference type="InterPro" id="IPR000923">
    <property type="entry name" value="BlueCu_1"/>
</dbReference>
<reference evidence="6" key="1">
    <citation type="submission" date="2022-09" db="EMBL/GenBank/DDBJ databases">
        <title>Isolation and characterization of 3-chlorobenzoate degrading bacteria from soils in Shizuoka.</title>
        <authorList>
            <person name="Ifat A."/>
            <person name="Ogawa N."/>
            <person name="Kimbara K."/>
            <person name="Moriuchi R."/>
            <person name="Dohra H."/>
            <person name="Shintani M."/>
        </authorList>
    </citation>
    <scope>NUCLEOTIDE SEQUENCE</scope>
    <source>
        <strain evidence="6">19CS4-2</strain>
    </source>
</reference>
<dbReference type="InterPro" id="IPR052721">
    <property type="entry name" value="ET_Amicyanin"/>
</dbReference>
<dbReference type="Pfam" id="PF00127">
    <property type="entry name" value="Copper-bind"/>
    <property type="match status" value="1"/>
</dbReference>
<evidence type="ECO:0000256" key="1">
    <source>
        <dbReference type="ARBA" id="ARBA00004418"/>
    </source>
</evidence>
<dbReference type="InterPro" id="IPR008972">
    <property type="entry name" value="Cupredoxin"/>
</dbReference>